<comment type="caution">
    <text evidence="1">The sequence shown here is derived from an EMBL/GenBank/DDBJ whole genome shotgun (WGS) entry which is preliminary data.</text>
</comment>
<sequence>MIRNKTTKAHRGDEKSSLTELTDITGAAVAMPHKSQSALTPASYKHPSWRARENAWLCITLKCRLIVSFYPRNVF</sequence>
<gene>
    <name evidence="1" type="ORF">PoB_002576500</name>
</gene>
<dbReference type="Proteomes" id="UP000735302">
    <property type="component" value="Unassembled WGS sequence"/>
</dbReference>
<protein>
    <submittedName>
        <fullName evidence="1">Uncharacterized protein</fullName>
    </submittedName>
</protein>
<reference evidence="1 2" key="1">
    <citation type="journal article" date="2021" name="Elife">
        <title>Chloroplast acquisition without the gene transfer in kleptoplastic sea slugs, Plakobranchus ocellatus.</title>
        <authorList>
            <person name="Maeda T."/>
            <person name="Takahashi S."/>
            <person name="Yoshida T."/>
            <person name="Shimamura S."/>
            <person name="Takaki Y."/>
            <person name="Nagai Y."/>
            <person name="Toyoda A."/>
            <person name="Suzuki Y."/>
            <person name="Arimoto A."/>
            <person name="Ishii H."/>
            <person name="Satoh N."/>
            <person name="Nishiyama T."/>
            <person name="Hasebe M."/>
            <person name="Maruyama T."/>
            <person name="Minagawa J."/>
            <person name="Obokata J."/>
            <person name="Shigenobu S."/>
        </authorList>
    </citation>
    <scope>NUCLEOTIDE SEQUENCE [LARGE SCALE GENOMIC DNA]</scope>
</reference>
<accession>A0AAV3ZTW0</accession>
<proteinExistence type="predicted"/>
<dbReference type="AlphaFoldDB" id="A0AAV3ZTW0"/>
<organism evidence="1 2">
    <name type="scientific">Plakobranchus ocellatus</name>
    <dbReference type="NCBI Taxonomy" id="259542"/>
    <lineage>
        <taxon>Eukaryota</taxon>
        <taxon>Metazoa</taxon>
        <taxon>Spiralia</taxon>
        <taxon>Lophotrochozoa</taxon>
        <taxon>Mollusca</taxon>
        <taxon>Gastropoda</taxon>
        <taxon>Heterobranchia</taxon>
        <taxon>Euthyneura</taxon>
        <taxon>Panpulmonata</taxon>
        <taxon>Sacoglossa</taxon>
        <taxon>Placobranchoidea</taxon>
        <taxon>Plakobranchidae</taxon>
        <taxon>Plakobranchus</taxon>
    </lineage>
</organism>
<evidence type="ECO:0000313" key="1">
    <source>
        <dbReference type="EMBL" id="GFN99259.1"/>
    </source>
</evidence>
<dbReference type="EMBL" id="BLXT01002984">
    <property type="protein sequence ID" value="GFN99259.1"/>
    <property type="molecule type" value="Genomic_DNA"/>
</dbReference>
<name>A0AAV3ZTW0_9GAST</name>
<keyword evidence="2" id="KW-1185">Reference proteome</keyword>
<evidence type="ECO:0000313" key="2">
    <source>
        <dbReference type="Proteomes" id="UP000735302"/>
    </source>
</evidence>